<proteinExistence type="predicted"/>
<gene>
    <name evidence="2" type="ORF">GCM10023161_42630</name>
</gene>
<keyword evidence="1" id="KW-1133">Transmembrane helix</keyword>
<keyword evidence="1" id="KW-0812">Transmembrane</keyword>
<evidence type="ECO:0000313" key="2">
    <source>
        <dbReference type="EMBL" id="GAA4293863.1"/>
    </source>
</evidence>
<keyword evidence="3" id="KW-1185">Reference proteome</keyword>
<sequence length="49" mass="5215">MNDSRKFPWLGGLVAAVLVATVLIAVAVHGTLQVINDFATQADDTSYQP</sequence>
<accession>A0ABP8F3N5</accession>
<organism evidence="2 3">
    <name type="scientific">Mycobacterium paraffinicum</name>
    <dbReference type="NCBI Taxonomy" id="53378"/>
    <lineage>
        <taxon>Bacteria</taxon>
        <taxon>Bacillati</taxon>
        <taxon>Actinomycetota</taxon>
        <taxon>Actinomycetes</taxon>
        <taxon>Mycobacteriales</taxon>
        <taxon>Mycobacteriaceae</taxon>
        <taxon>Mycobacterium</taxon>
    </lineage>
</organism>
<protein>
    <recommendedName>
        <fullName evidence="4">DUF2613 domain-containing protein</fullName>
    </recommendedName>
</protein>
<keyword evidence="1" id="KW-0472">Membrane</keyword>
<feature type="transmembrane region" description="Helical" evidence="1">
    <location>
        <begin position="7"/>
        <end position="28"/>
    </location>
</feature>
<name>A0ABP8F3N5_9MYCO</name>
<dbReference type="EMBL" id="BAABGF010000048">
    <property type="protein sequence ID" value="GAA4293863.1"/>
    <property type="molecule type" value="Genomic_DNA"/>
</dbReference>
<evidence type="ECO:0000313" key="3">
    <source>
        <dbReference type="Proteomes" id="UP001501417"/>
    </source>
</evidence>
<dbReference type="RefSeq" id="WP_023870362.1">
    <property type="nucleotide sequence ID" value="NZ_BAABGF010000048.1"/>
</dbReference>
<reference evidence="3" key="1">
    <citation type="journal article" date="2019" name="Int. J. Syst. Evol. Microbiol.">
        <title>The Global Catalogue of Microorganisms (GCM) 10K type strain sequencing project: providing services to taxonomists for standard genome sequencing and annotation.</title>
        <authorList>
            <consortium name="The Broad Institute Genomics Platform"/>
            <consortium name="The Broad Institute Genome Sequencing Center for Infectious Disease"/>
            <person name="Wu L."/>
            <person name="Ma J."/>
        </authorList>
    </citation>
    <scope>NUCLEOTIDE SEQUENCE [LARGE SCALE GENOMIC DNA]</scope>
    <source>
        <strain evidence="3">JCM 17782</strain>
    </source>
</reference>
<comment type="caution">
    <text evidence="2">The sequence shown here is derived from an EMBL/GenBank/DDBJ whole genome shotgun (WGS) entry which is preliminary data.</text>
</comment>
<dbReference type="Proteomes" id="UP001501417">
    <property type="component" value="Unassembled WGS sequence"/>
</dbReference>
<evidence type="ECO:0008006" key="4">
    <source>
        <dbReference type="Google" id="ProtNLM"/>
    </source>
</evidence>
<evidence type="ECO:0000256" key="1">
    <source>
        <dbReference type="SAM" id="Phobius"/>
    </source>
</evidence>